<dbReference type="Proteomes" id="UP000798808">
    <property type="component" value="Unassembled WGS sequence"/>
</dbReference>
<dbReference type="EMBL" id="SMLW01000630">
    <property type="protein sequence ID" value="MTI27482.1"/>
    <property type="molecule type" value="Genomic_DNA"/>
</dbReference>
<keyword evidence="3" id="KW-1185">Reference proteome</keyword>
<evidence type="ECO:0000313" key="2">
    <source>
        <dbReference type="EMBL" id="MTI27482.1"/>
    </source>
</evidence>
<keyword evidence="1" id="KW-1133">Transmembrane helix</keyword>
<accession>A0ABW9RTI4</accession>
<name>A0ABW9RTI4_9BACT</name>
<keyword evidence="1" id="KW-0812">Transmembrane</keyword>
<evidence type="ECO:0000256" key="1">
    <source>
        <dbReference type="SAM" id="Phobius"/>
    </source>
</evidence>
<protein>
    <submittedName>
        <fullName evidence="2">Uncharacterized protein</fullName>
    </submittedName>
</protein>
<organism evidence="2 3">
    <name type="scientific">Fulvivirga kasyanovii</name>
    <dbReference type="NCBI Taxonomy" id="396812"/>
    <lineage>
        <taxon>Bacteria</taxon>
        <taxon>Pseudomonadati</taxon>
        <taxon>Bacteroidota</taxon>
        <taxon>Cytophagia</taxon>
        <taxon>Cytophagales</taxon>
        <taxon>Fulvivirgaceae</taxon>
        <taxon>Fulvivirga</taxon>
    </lineage>
</organism>
<reference evidence="2 3" key="1">
    <citation type="submission" date="2019-02" db="EMBL/GenBank/DDBJ databases">
        <authorList>
            <person name="Goldberg S.R."/>
            <person name="Haltli B.A."/>
            <person name="Correa H."/>
            <person name="Russell K.G."/>
        </authorList>
    </citation>
    <scope>NUCLEOTIDE SEQUENCE [LARGE SCALE GENOMIC DNA]</scope>
    <source>
        <strain evidence="2 3">JCM 16186</strain>
    </source>
</reference>
<sequence length="96" mass="10656">MGGGGALDAMNKSLKQNRAMMNSGSGFEKRKNSFYSSSGNKQKWVFKKATPAQLRRINDKMVELRQADIRRKAIVLVLSGIVSIALIWAALTFFGF</sequence>
<proteinExistence type="predicted"/>
<gene>
    <name evidence="2" type="ORF">E1163_21175</name>
</gene>
<comment type="caution">
    <text evidence="2">The sequence shown here is derived from an EMBL/GenBank/DDBJ whole genome shotgun (WGS) entry which is preliminary data.</text>
</comment>
<keyword evidence="1" id="KW-0472">Membrane</keyword>
<evidence type="ECO:0000313" key="3">
    <source>
        <dbReference type="Proteomes" id="UP000798808"/>
    </source>
</evidence>
<feature type="transmembrane region" description="Helical" evidence="1">
    <location>
        <begin position="73"/>
        <end position="94"/>
    </location>
</feature>
<dbReference type="RefSeq" id="WP_155174483.1">
    <property type="nucleotide sequence ID" value="NZ_BAAAFL010000002.1"/>
</dbReference>